<dbReference type="EMBL" id="AWWV01010325">
    <property type="protein sequence ID" value="OMO80113.1"/>
    <property type="molecule type" value="Genomic_DNA"/>
</dbReference>
<dbReference type="Proteomes" id="UP000188268">
    <property type="component" value="Unassembled WGS sequence"/>
</dbReference>
<evidence type="ECO:0000313" key="2">
    <source>
        <dbReference type="EMBL" id="OMO80113.1"/>
    </source>
</evidence>
<reference evidence="2 3" key="1">
    <citation type="submission" date="2013-09" db="EMBL/GenBank/DDBJ databases">
        <title>Corchorus capsularis genome sequencing.</title>
        <authorList>
            <person name="Alam M."/>
            <person name="Haque M.S."/>
            <person name="Islam M.S."/>
            <person name="Emdad E.M."/>
            <person name="Islam M.M."/>
            <person name="Ahmed B."/>
            <person name="Halim A."/>
            <person name="Hossen Q.M.M."/>
            <person name="Hossain M.Z."/>
            <person name="Ahmed R."/>
            <person name="Khan M.M."/>
            <person name="Islam R."/>
            <person name="Rashid M.M."/>
            <person name="Khan S.A."/>
            <person name="Rahman M.S."/>
            <person name="Alam M."/>
        </authorList>
    </citation>
    <scope>NUCLEOTIDE SEQUENCE [LARGE SCALE GENOMIC DNA]</scope>
    <source>
        <strain evidence="3">cv. CVL-1</strain>
        <tissue evidence="2">Whole seedling</tissue>
    </source>
</reference>
<gene>
    <name evidence="2" type="ORF">CCACVL1_13148</name>
</gene>
<name>A0A1R3IC03_COCAP</name>
<dbReference type="AlphaFoldDB" id="A0A1R3IC03"/>
<proteinExistence type="predicted"/>
<evidence type="ECO:0000313" key="3">
    <source>
        <dbReference type="Proteomes" id="UP000188268"/>
    </source>
</evidence>
<dbReference type="Gramene" id="OMO80113">
    <property type="protein sequence ID" value="OMO80113"/>
    <property type="gene ID" value="CCACVL1_13148"/>
</dbReference>
<accession>A0A1R3IC03</accession>
<protein>
    <submittedName>
        <fullName evidence="2">Uncharacterized protein</fullName>
    </submittedName>
</protein>
<comment type="caution">
    <text evidence="2">The sequence shown here is derived from an EMBL/GenBank/DDBJ whole genome shotgun (WGS) entry which is preliminary data.</text>
</comment>
<sequence length="20" mass="2363">MGYVQEARENHVKKKVEEGM</sequence>
<evidence type="ECO:0000256" key="1">
    <source>
        <dbReference type="SAM" id="MobiDB-lite"/>
    </source>
</evidence>
<feature type="region of interest" description="Disordered" evidence="1">
    <location>
        <begin position="1"/>
        <end position="20"/>
    </location>
</feature>
<keyword evidence="3" id="KW-1185">Reference proteome</keyword>
<organism evidence="2 3">
    <name type="scientific">Corchorus capsularis</name>
    <name type="common">Jute</name>
    <dbReference type="NCBI Taxonomy" id="210143"/>
    <lineage>
        <taxon>Eukaryota</taxon>
        <taxon>Viridiplantae</taxon>
        <taxon>Streptophyta</taxon>
        <taxon>Embryophyta</taxon>
        <taxon>Tracheophyta</taxon>
        <taxon>Spermatophyta</taxon>
        <taxon>Magnoliopsida</taxon>
        <taxon>eudicotyledons</taxon>
        <taxon>Gunneridae</taxon>
        <taxon>Pentapetalae</taxon>
        <taxon>rosids</taxon>
        <taxon>malvids</taxon>
        <taxon>Malvales</taxon>
        <taxon>Malvaceae</taxon>
        <taxon>Grewioideae</taxon>
        <taxon>Apeibeae</taxon>
        <taxon>Corchorus</taxon>
    </lineage>
</organism>